<organism evidence="1 2">
    <name type="scientific">Ekhidna lutea</name>
    <dbReference type="NCBI Taxonomy" id="447679"/>
    <lineage>
        <taxon>Bacteria</taxon>
        <taxon>Pseudomonadati</taxon>
        <taxon>Bacteroidota</taxon>
        <taxon>Cytophagia</taxon>
        <taxon>Cytophagales</taxon>
        <taxon>Reichenbachiellaceae</taxon>
        <taxon>Ekhidna</taxon>
    </lineage>
</organism>
<sequence>MYTIDCGEGGYLKELKFIKREYFFMSDKLLMIFVKNLIPGMVKTRLAEDIGIDKALDVYQELVHHTHKITKKIEVDKAVYYSEYVEIEDIWDNGDFKLTSQKGFKLGEKMSNAFDEAFDSYNKVIIIGSDCYDLSSKHIKLAFEMLEENDVVVGPAKDGGYYLLGMKEYLPQLFEDKKYSTDSVLNELLEEVEEMELSVYKLPTLNDIDTLADLKETGIDWENLGVDAEVDDEGEAY</sequence>
<dbReference type="Gene3D" id="3.90.550.10">
    <property type="entry name" value="Spore Coat Polysaccharide Biosynthesis Protein SpsA, Chain A"/>
    <property type="match status" value="1"/>
</dbReference>
<dbReference type="EMBL" id="FZPD01000004">
    <property type="protein sequence ID" value="SNT16298.1"/>
    <property type="molecule type" value="Genomic_DNA"/>
</dbReference>
<evidence type="ECO:0000313" key="1">
    <source>
        <dbReference type="EMBL" id="SNT16298.1"/>
    </source>
</evidence>
<reference evidence="1 2" key="1">
    <citation type="submission" date="2017-06" db="EMBL/GenBank/DDBJ databases">
        <authorList>
            <person name="Kim H.J."/>
            <person name="Triplett B.A."/>
        </authorList>
    </citation>
    <scope>NUCLEOTIDE SEQUENCE [LARGE SCALE GENOMIC DNA]</scope>
    <source>
        <strain evidence="1 2">DSM 19307</strain>
    </source>
</reference>
<dbReference type="SUPFAM" id="SSF53448">
    <property type="entry name" value="Nucleotide-diphospho-sugar transferases"/>
    <property type="match status" value="1"/>
</dbReference>
<proteinExistence type="predicted"/>
<evidence type="ECO:0008006" key="3">
    <source>
        <dbReference type="Google" id="ProtNLM"/>
    </source>
</evidence>
<dbReference type="PANTHER" id="PTHR36529:SF1">
    <property type="entry name" value="GLYCOSYLTRANSFERASE"/>
    <property type="match status" value="1"/>
</dbReference>
<keyword evidence="2" id="KW-1185">Reference proteome</keyword>
<dbReference type="PANTHER" id="PTHR36529">
    <property type="entry name" value="SLL1095 PROTEIN"/>
    <property type="match status" value="1"/>
</dbReference>
<gene>
    <name evidence="1" type="ORF">SAMN05421640_2591</name>
</gene>
<dbReference type="InterPro" id="IPR029044">
    <property type="entry name" value="Nucleotide-diphossugar_trans"/>
</dbReference>
<dbReference type="InterPro" id="IPR018641">
    <property type="entry name" value="Trfase_1_rSAM/seldom-assoc"/>
</dbReference>
<dbReference type="Proteomes" id="UP000198393">
    <property type="component" value="Unassembled WGS sequence"/>
</dbReference>
<evidence type="ECO:0000313" key="2">
    <source>
        <dbReference type="Proteomes" id="UP000198393"/>
    </source>
</evidence>
<name>A0A239KF24_EKHLU</name>
<dbReference type="AlphaFoldDB" id="A0A239KF24"/>
<dbReference type="NCBIfam" id="TIGR04282">
    <property type="entry name" value="glyco_like_cofC"/>
    <property type="match status" value="1"/>
</dbReference>
<accession>A0A239KF24</accession>
<protein>
    <recommendedName>
        <fullName evidence="3">Glycosyltransferase</fullName>
    </recommendedName>
</protein>
<dbReference type="Pfam" id="PF09837">
    <property type="entry name" value="DUF2064"/>
    <property type="match status" value="1"/>
</dbReference>